<name>A0A1X7TWZ0_AMPQE</name>
<proteinExistence type="predicted"/>
<accession>A0A1X7TWZ0</accession>
<dbReference type="InParanoid" id="A0A1X7TWZ0"/>
<protein>
    <submittedName>
        <fullName evidence="1">Uncharacterized protein</fullName>
    </submittedName>
</protein>
<organism evidence="1">
    <name type="scientific">Amphimedon queenslandica</name>
    <name type="common">Sponge</name>
    <dbReference type="NCBI Taxonomy" id="400682"/>
    <lineage>
        <taxon>Eukaryota</taxon>
        <taxon>Metazoa</taxon>
        <taxon>Porifera</taxon>
        <taxon>Demospongiae</taxon>
        <taxon>Heteroscleromorpha</taxon>
        <taxon>Haplosclerida</taxon>
        <taxon>Niphatidae</taxon>
        <taxon>Amphimedon</taxon>
    </lineage>
</organism>
<dbReference type="EnsemblMetazoa" id="Aqu2.1.19975_001">
    <property type="protein sequence ID" value="Aqu2.1.19975_001"/>
    <property type="gene ID" value="Aqu2.1.19975"/>
</dbReference>
<dbReference type="AlphaFoldDB" id="A0A1X7TWZ0"/>
<sequence length="214" mass="23727">MTTRRNKWMRFQWIYHNNTTCPVTVNWGKLTYEGYASYLRICPEPSRTLNFRIKLNQNDQFQNHSAATKRCSQLIVSTRPLCSVDQTTAFPFTTNSTSAESELLSTTYQHFTVPISILSPSLITPEFSSTNAYLTTSSMLSLSSTPEFSSTSVYPTTLSMLSLSSTPEFSSTSVYPATSSMLSLSSTPEFSSTSVYPATSSMLSLSSTLEFSST</sequence>
<reference evidence="1" key="1">
    <citation type="submission" date="2017-05" db="UniProtKB">
        <authorList>
            <consortium name="EnsemblMetazoa"/>
        </authorList>
    </citation>
    <scope>IDENTIFICATION</scope>
</reference>
<evidence type="ECO:0000313" key="1">
    <source>
        <dbReference type="EnsemblMetazoa" id="Aqu2.1.19975_001"/>
    </source>
</evidence>